<reference evidence="3" key="1">
    <citation type="journal article" date="2013" name="Nature">
        <title>Pan genome of the phytoplankton Emiliania underpins its global distribution.</title>
        <authorList>
            <person name="Read B.A."/>
            <person name="Kegel J."/>
            <person name="Klute M.J."/>
            <person name="Kuo A."/>
            <person name="Lefebvre S.C."/>
            <person name="Maumus F."/>
            <person name="Mayer C."/>
            <person name="Miller J."/>
            <person name="Monier A."/>
            <person name="Salamov A."/>
            <person name="Young J."/>
            <person name="Aguilar M."/>
            <person name="Claverie J.M."/>
            <person name="Frickenhaus S."/>
            <person name="Gonzalez K."/>
            <person name="Herman E.K."/>
            <person name="Lin Y.C."/>
            <person name="Napier J."/>
            <person name="Ogata H."/>
            <person name="Sarno A.F."/>
            <person name="Shmutz J."/>
            <person name="Schroeder D."/>
            <person name="de Vargas C."/>
            <person name="Verret F."/>
            <person name="von Dassow P."/>
            <person name="Valentin K."/>
            <person name="Van de Peer Y."/>
            <person name="Wheeler G."/>
            <person name="Dacks J.B."/>
            <person name="Delwiche C.F."/>
            <person name="Dyhrman S.T."/>
            <person name="Glockner G."/>
            <person name="John U."/>
            <person name="Richards T."/>
            <person name="Worden A.Z."/>
            <person name="Zhang X."/>
            <person name="Grigoriev I.V."/>
            <person name="Allen A.E."/>
            <person name="Bidle K."/>
            <person name="Borodovsky M."/>
            <person name="Bowler C."/>
            <person name="Brownlee C."/>
            <person name="Cock J.M."/>
            <person name="Elias M."/>
            <person name="Gladyshev V.N."/>
            <person name="Groth M."/>
            <person name="Guda C."/>
            <person name="Hadaegh A."/>
            <person name="Iglesias-Rodriguez M.D."/>
            <person name="Jenkins J."/>
            <person name="Jones B.M."/>
            <person name="Lawson T."/>
            <person name="Leese F."/>
            <person name="Lindquist E."/>
            <person name="Lobanov A."/>
            <person name="Lomsadze A."/>
            <person name="Malik S.B."/>
            <person name="Marsh M.E."/>
            <person name="Mackinder L."/>
            <person name="Mock T."/>
            <person name="Mueller-Roeber B."/>
            <person name="Pagarete A."/>
            <person name="Parker M."/>
            <person name="Probert I."/>
            <person name="Quesneville H."/>
            <person name="Raines C."/>
            <person name="Rensing S.A."/>
            <person name="Riano-Pachon D.M."/>
            <person name="Richier S."/>
            <person name="Rokitta S."/>
            <person name="Shiraiwa Y."/>
            <person name="Soanes D.M."/>
            <person name="van der Giezen M."/>
            <person name="Wahlund T.M."/>
            <person name="Williams B."/>
            <person name="Wilson W."/>
            <person name="Wolfe G."/>
            <person name="Wurch L.L."/>
        </authorList>
    </citation>
    <scope>NUCLEOTIDE SEQUENCE</scope>
</reference>
<dbReference type="RefSeq" id="XP_005780055.1">
    <property type="nucleotide sequence ID" value="XM_005779998.1"/>
</dbReference>
<dbReference type="GeneID" id="17273170"/>
<sequence length="168" mass="18035">MAAIGPDEAVSIEAAGGPQATTYGELTSIGFRQLFGDLGESDKFVDLGSGTGKLVMQAVRELGVDSAAGVELNAAGDEAARMLETATAVWLSNLCFDERLNRRIVARLEASPTVQRIWALRLLPEVPRGFDIESARLAECSWTRQASQTGLLPMPGHPCVSYIRTLRS</sequence>
<evidence type="ECO:0000313" key="2">
    <source>
        <dbReference type="EnsemblProtists" id="EOD27626"/>
    </source>
</evidence>
<proteinExistence type="predicted"/>
<dbReference type="Proteomes" id="UP000013827">
    <property type="component" value="Unassembled WGS sequence"/>
</dbReference>
<reference evidence="2" key="2">
    <citation type="submission" date="2024-10" db="UniProtKB">
        <authorList>
            <consortium name="EnsemblProtists"/>
        </authorList>
    </citation>
    <scope>IDENTIFICATION</scope>
</reference>
<dbReference type="Pfam" id="PF08123">
    <property type="entry name" value="DOT1"/>
    <property type="match status" value="1"/>
</dbReference>
<evidence type="ECO:0000313" key="3">
    <source>
        <dbReference type="Proteomes" id="UP000013827"/>
    </source>
</evidence>
<evidence type="ECO:0000259" key="1">
    <source>
        <dbReference type="Pfam" id="PF08123"/>
    </source>
</evidence>
<protein>
    <recommendedName>
        <fullName evidence="1">DOT1 domain-containing protein</fullName>
    </recommendedName>
</protein>
<feature type="domain" description="DOT1" evidence="1">
    <location>
        <begin position="21"/>
        <end position="75"/>
    </location>
</feature>
<name>A0A0D3JVU1_EMIH1</name>
<dbReference type="Gene3D" id="3.40.50.150">
    <property type="entry name" value="Vaccinia Virus protein VP39"/>
    <property type="match status" value="1"/>
</dbReference>
<dbReference type="AlphaFoldDB" id="A0A0D3JVU1"/>
<dbReference type="InterPro" id="IPR025789">
    <property type="entry name" value="DOT1_dom"/>
</dbReference>
<keyword evidence="3" id="KW-1185">Reference proteome</keyword>
<organism evidence="2 3">
    <name type="scientific">Emiliania huxleyi (strain CCMP1516)</name>
    <dbReference type="NCBI Taxonomy" id="280463"/>
    <lineage>
        <taxon>Eukaryota</taxon>
        <taxon>Haptista</taxon>
        <taxon>Haptophyta</taxon>
        <taxon>Prymnesiophyceae</taxon>
        <taxon>Isochrysidales</taxon>
        <taxon>Noelaerhabdaceae</taxon>
        <taxon>Emiliania</taxon>
    </lineage>
</organism>
<dbReference type="GO" id="GO:0031151">
    <property type="term" value="F:histone H3K79 methyltransferase activity"/>
    <property type="evidence" value="ECO:0007669"/>
    <property type="project" value="InterPro"/>
</dbReference>
<dbReference type="SUPFAM" id="SSF53335">
    <property type="entry name" value="S-adenosyl-L-methionine-dependent methyltransferases"/>
    <property type="match status" value="1"/>
</dbReference>
<dbReference type="EnsemblProtists" id="EOD27626">
    <property type="protein sequence ID" value="EOD27626"/>
    <property type="gene ID" value="EMIHUDRAFT_235491"/>
</dbReference>
<dbReference type="HOGENOM" id="CLU_1819481_0_0_1"/>
<dbReference type="PaxDb" id="2903-EOD27626"/>
<dbReference type="KEGG" id="ehx:EMIHUDRAFT_235491"/>
<dbReference type="InterPro" id="IPR029063">
    <property type="entry name" value="SAM-dependent_MTases_sf"/>
</dbReference>
<accession>A0A0D3JVU1</accession>